<evidence type="ECO:0000256" key="5">
    <source>
        <dbReference type="ARBA" id="ARBA00023098"/>
    </source>
</evidence>
<keyword evidence="8" id="KW-1185">Reference proteome</keyword>
<dbReference type="InterPro" id="IPR003333">
    <property type="entry name" value="CMAS"/>
</dbReference>
<dbReference type="Proteomes" id="UP000532440">
    <property type="component" value="Unassembled WGS sequence"/>
</dbReference>
<keyword evidence="5" id="KW-0443">Lipid metabolism</keyword>
<reference evidence="7 8" key="1">
    <citation type="submission" date="2020-08" db="EMBL/GenBank/DDBJ databases">
        <title>Genomic Encyclopedia of Type Strains, Phase IV (KMG-IV): sequencing the most valuable type-strain genomes for metagenomic binning, comparative biology and taxonomic classification.</title>
        <authorList>
            <person name="Goeker M."/>
        </authorList>
    </citation>
    <scope>NUCLEOTIDE SEQUENCE [LARGE SCALE GENOMIC DNA]</scope>
    <source>
        <strain evidence="7 8">DSM 29781</strain>
    </source>
</reference>
<dbReference type="PIRSF" id="PIRSF003085">
    <property type="entry name" value="CMAS"/>
    <property type="match status" value="1"/>
</dbReference>
<dbReference type="CDD" id="cd02440">
    <property type="entry name" value="AdoMet_MTases"/>
    <property type="match status" value="1"/>
</dbReference>
<gene>
    <name evidence="7" type="ORF">HNQ70_002505</name>
</gene>
<dbReference type="Pfam" id="PF02353">
    <property type="entry name" value="CMAS"/>
    <property type="match status" value="1"/>
</dbReference>
<evidence type="ECO:0000256" key="1">
    <source>
        <dbReference type="ARBA" id="ARBA00010815"/>
    </source>
</evidence>
<evidence type="ECO:0000313" key="8">
    <source>
        <dbReference type="Proteomes" id="UP000532440"/>
    </source>
</evidence>
<accession>A0A7W8HIH2</accession>
<comment type="similarity">
    <text evidence="1">Belongs to the CFA/CMAS family.</text>
</comment>
<evidence type="ECO:0000256" key="2">
    <source>
        <dbReference type="ARBA" id="ARBA00022603"/>
    </source>
</evidence>
<dbReference type="InterPro" id="IPR050723">
    <property type="entry name" value="CFA/CMAS"/>
</dbReference>
<feature type="active site" evidence="6">
    <location>
        <position position="414"/>
    </location>
</feature>
<protein>
    <submittedName>
        <fullName evidence="7">Cyclopropane-fatty-acyl-phospholipid synthase</fullName>
        <ecNumber evidence="7">2.1.1.79</ecNumber>
    </submittedName>
</protein>
<organism evidence="7 8">
    <name type="scientific">Quisquiliibacterium transsilvanicum</name>
    <dbReference type="NCBI Taxonomy" id="1549638"/>
    <lineage>
        <taxon>Bacteria</taxon>
        <taxon>Pseudomonadati</taxon>
        <taxon>Pseudomonadota</taxon>
        <taxon>Betaproteobacteria</taxon>
        <taxon>Burkholderiales</taxon>
        <taxon>Burkholderiaceae</taxon>
        <taxon>Quisquiliibacterium</taxon>
    </lineage>
</organism>
<sequence>MSKTLDTGANLSRRGDDGLAAIGATPGAQRHDVTAKAKAGGKAAAMPAAARIVLRLLERLHTGSLSLVLPDGRTLRFGRGEPAASMRLSRWEAFGAALARGDIGFAESWIDGDWQTDSLADLLSLLIANRDALESAVYGTAAGRLLYRIRHLLRRNSRTGSRRNIHAHYDLGNDFYRLWLDPGMTYSSALFDGDAGRTLVQAQEAKYRRMLDELSLPAGASVLEIGCGWGAFAELAVADGLRVKGLTLSTEQLAWARDRLAATGAGRLASFELQDYRDERGRHDGIVSIEMFEAVGEAYWPRYFETVARTLAPGGRAVIQTITIDEALFDRYRRGTDFIQQYVFPGGMLPSVPAFEAAARRAGLRVLRRFAFGQDYARTLQLWREAFCARLPEVRAQGFDERFVRTWLFYLAYCEAAFRSGNTDVVQFTLERA</sequence>
<dbReference type="PANTHER" id="PTHR43667:SF2">
    <property type="entry name" value="FATTY ACID C-METHYL TRANSFERASE"/>
    <property type="match status" value="1"/>
</dbReference>
<evidence type="ECO:0000256" key="3">
    <source>
        <dbReference type="ARBA" id="ARBA00022679"/>
    </source>
</evidence>
<dbReference type="GO" id="GO:0008610">
    <property type="term" value="P:lipid biosynthetic process"/>
    <property type="evidence" value="ECO:0007669"/>
    <property type="project" value="InterPro"/>
</dbReference>
<dbReference type="EMBL" id="JACHGB010000005">
    <property type="protein sequence ID" value="MBB5272482.1"/>
    <property type="molecule type" value="Genomic_DNA"/>
</dbReference>
<dbReference type="InterPro" id="IPR029063">
    <property type="entry name" value="SAM-dependent_MTases_sf"/>
</dbReference>
<comment type="caution">
    <text evidence="7">The sequence shown here is derived from an EMBL/GenBank/DDBJ whole genome shotgun (WGS) entry which is preliminary data.</text>
</comment>
<dbReference type="GO" id="GO:0008825">
    <property type="term" value="F:cyclopropane-fatty-acyl-phospholipid synthase activity"/>
    <property type="evidence" value="ECO:0007669"/>
    <property type="project" value="UniProtKB-EC"/>
</dbReference>
<keyword evidence="4" id="KW-0949">S-adenosyl-L-methionine</keyword>
<keyword evidence="2 7" id="KW-0489">Methyltransferase</keyword>
<dbReference type="EC" id="2.1.1.79" evidence="7"/>
<name>A0A7W8HIH2_9BURK</name>
<evidence type="ECO:0000313" key="7">
    <source>
        <dbReference type="EMBL" id="MBB5272482.1"/>
    </source>
</evidence>
<dbReference type="GO" id="GO:0032259">
    <property type="term" value="P:methylation"/>
    <property type="evidence" value="ECO:0007669"/>
    <property type="project" value="UniProtKB-KW"/>
</dbReference>
<keyword evidence="3 7" id="KW-0808">Transferase</keyword>
<dbReference type="Gene3D" id="3.40.50.150">
    <property type="entry name" value="Vaccinia Virus protein VP39"/>
    <property type="match status" value="1"/>
</dbReference>
<dbReference type="PANTHER" id="PTHR43667">
    <property type="entry name" value="CYCLOPROPANE-FATTY-ACYL-PHOSPHOLIPID SYNTHASE"/>
    <property type="match status" value="1"/>
</dbReference>
<evidence type="ECO:0000256" key="4">
    <source>
        <dbReference type="ARBA" id="ARBA00022691"/>
    </source>
</evidence>
<proteinExistence type="inferred from homology"/>
<evidence type="ECO:0000256" key="6">
    <source>
        <dbReference type="PIRSR" id="PIRSR003085-1"/>
    </source>
</evidence>
<dbReference type="AlphaFoldDB" id="A0A7W8HIH2"/>
<dbReference type="SUPFAM" id="SSF53335">
    <property type="entry name" value="S-adenosyl-L-methionine-dependent methyltransferases"/>
    <property type="match status" value="1"/>
</dbReference>